<feature type="binding site" evidence="4">
    <location>
        <position position="96"/>
    </location>
    <ligand>
        <name>a divalent metal cation</name>
        <dbReference type="ChEBI" id="CHEBI:60240"/>
        <label>1</label>
    </ligand>
</feature>
<dbReference type="AlphaFoldDB" id="A0A1H3IA01"/>
<organism evidence="5 6">
    <name type="scientific">Acinetobacter kyonggiensis</name>
    <dbReference type="NCBI Taxonomy" id="595670"/>
    <lineage>
        <taxon>Bacteria</taxon>
        <taxon>Pseudomonadati</taxon>
        <taxon>Pseudomonadota</taxon>
        <taxon>Gammaproteobacteria</taxon>
        <taxon>Moraxellales</taxon>
        <taxon>Moraxellaceae</taxon>
        <taxon>Acinetobacter</taxon>
    </lineage>
</organism>
<dbReference type="InterPro" id="IPR032466">
    <property type="entry name" value="Metal_Hydrolase"/>
</dbReference>
<feature type="binding site" evidence="4">
    <location>
        <position position="6"/>
    </location>
    <ligand>
        <name>a divalent metal cation</name>
        <dbReference type="ChEBI" id="CHEBI:60240"/>
        <label>1</label>
    </ligand>
</feature>
<dbReference type="NCBIfam" id="TIGR00010">
    <property type="entry name" value="YchF/TatD family DNA exonuclease"/>
    <property type="match status" value="1"/>
</dbReference>
<dbReference type="EMBL" id="FNPK01000006">
    <property type="protein sequence ID" value="SDY24563.1"/>
    <property type="molecule type" value="Genomic_DNA"/>
</dbReference>
<protein>
    <submittedName>
        <fullName evidence="5">TatD DNase family protein</fullName>
    </submittedName>
</protein>
<reference evidence="6" key="1">
    <citation type="submission" date="2016-10" db="EMBL/GenBank/DDBJ databases">
        <authorList>
            <person name="Varghese N."/>
            <person name="Submissions S."/>
        </authorList>
    </citation>
    <scope>NUCLEOTIDE SEQUENCE [LARGE SCALE GENOMIC DNA]</scope>
    <source>
        <strain evidence="6">ANC 5109</strain>
    </source>
</reference>
<keyword evidence="6" id="KW-1185">Reference proteome</keyword>
<proteinExistence type="inferred from homology"/>
<dbReference type="GO" id="GO:0046872">
    <property type="term" value="F:metal ion binding"/>
    <property type="evidence" value="ECO:0007669"/>
    <property type="project" value="UniProtKB-KW"/>
</dbReference>
<dbReference type="RefSeq" id="WP_086184499.1">
    <property type="nucleotide sequence ID" value="NZ_FNPK01000006.1"/>
</dbReference>
<dbReference type="CDD" id="cd01310">
    <property type="entry name" value="TatD_DNAse"/>
    <property type="match status" value="1"/>
</dbReference>
<evidence type="ECO:0000313" key="5">
    <source>
        <dbReference type="EMBL" id="SDY24563.1"/>
    </source>
</evidence>
<dbReference type="Gene3D" id="3.20.20.140">
    <property type="entry name" value="Metal-dependent hydrolases"/>
    <property type="match status" value="1"/>
</dbReference>
<dbReference type="GO" id="GO:0016788">
    <property type="term" value="F:hydrolase activity, acting on ester bonds"/>
    <property type="evidence" value="ECO:0007669"/>
    <property type="project" value="InterPro"/>
</dbReference>
<dbReference type="GO" id="GO:0005829">
    <property type="term" value="C:cytosol"/>
    <property type="evidence" value="ECO:0007669"/>
    <property type="project" value="TreeGrafter"/>
</dbReference>
<accession>A0A1H3IA01</accession>
<dbReference type="PIRSF" id="PIRSF005902">
    <property type="entry name" value="DNase_TatD"/>
    <property type="match status" value="1"/>
</dbReference>
<dbReference type="PANTHER" id="PTHR46124:SF2">
    <property type="entry name" value="D-AMINOACYL-TRNA DEACYLASE"/>
    <property type="match status" value="1"/>
</dbReference>
<evidence type="ECO:0000256" key="1">
    <source>
        <dbReference type="ARBA" id="ARBA00009275"/>
    </source>
</evidence>
<keyword evidence="3" id="KW-0378">Hydrolase</keyword>
<dbReference type="Pfam" id="PF01026">
    <property type="entry name" value="TatD_DNase"/>
    <property type="match status" value="1"/>
</dbReference>
<dbReference type="Proteomes" id="UP000199035">
    <property type="component" value="Unassembled WGS sequence"/>
</dbReference>
<evidence type="ECO:0000256" key="2">
    <source>
        <dbReference type="ARBA" id="ARBA00022723"/>
    </source>
</evidence>
<dbReference type="InterPro" id="IPR001130">
    <property type="entry name" value="TatD-like"/>
</dbReference>
<evidence type="ECO:0000256" key="3">
    <source>
        <dbReference type="ARBA" id="ARBA00022801"/>
    </source>
</evidence>
<comment type="similarity">
    <text evidence="1">Belongs to the metallo-dependent hydrolases superfamily. TatD-type hydrolase family.</text>
</comment>
<dbReference type="PANTHER" id="PTHR46124">
    <property type="entry name" value="D-AMINOACYL-TRNA DEACYLASE"/>
    <property type="match status" value="1"/>
</dbReference>
<evidence type="ECO:0000313" key="6">
    <source>
        <dbReference type="Proteomes" id="UP000199035"/>
    </source>
</evidence>
<name>A0A1H3IA01_9GAMM</name>
<feature type="binding site" evidence="4">
    <location>
        <position position="8"/>
    </location>
    <ligand>
        <name>a divalent metal cation</name>
        <dbReference type="ChEBI" id="CHEBI:60240"/>
        <label>1</label>
    </ligand>
</feature>
<sequence length="257" mass="28792">MFVDTHCHLTLLDLTPYDGNLDLALAQAREAGVSKFMSISVDLDDHIELAKIAARHDDVGYSVGVHPCEDPATMARATTDYLIELAQAEKVWAIGETGLDYFHSTDFIAEQKECFARHIHASQVVKKPVVVHTRSAKHDTVDVIRAEKSTHGILHCFTEDWETAKAVLDCGYYVSFSGIVSFKNAQDLRDVAKQVPLDRVLIETDSPYLAPMPYRGKSNEPKYVPYVAKALSDVYDKSIEEIAFITMQNFENLLNLK</sequence>
<dbReference type="GO" id="GO:0004536">
    <property type="term" value="F:DNA nuclease activity"/>
    <property type="evidence" value="ECO:0007669"/>
    <property type="project" value="InterPro"/>
</dbReference>
<feature type="binding site" evidence="4">
    <location>
        <position position="155"/>
    </location>
    <ligand>
        <name>a divalent metal cation</name>
        <dbReference type="ChEBI" id="CHEBI:60240"/>
        <label>2</label>
    </ligand>
</feature>
<feature type="binding site" evidence="4">
    <location>
        <position position="205"/>
    </location>
    <ligand>
        <name>a divalent metal cation</name>
        <dbReference type="ChEBI" id="CHEBI:60240"/>
        <label>1</label>
    </ligand>
</feature>
<dbReference type="SUPFAM" id="SSF51556">
    <property type="entry name" value="Metallo-dependent hydrolases"/>
    <property type="match status" value="1"/>
</dbReference>
<evidence type="ECO:0000256" key="4">
    <source>
        <dbReference type="PIRSR" id="PIRSR005902-1"/>
    </source>
</evidence>
<keyword evidence="2 4" id="KW-0479">Metal-binding</keyword>
<dbReference type="InterPro" id="IPR015991">
    <property type="entry name" value="TatD/YcfH-like"/>
</dbReference>
<dbReference type="FunFam" id="3.20.20.140:FF:000005">
    <property type="entry name" value="TatD family hydrolase"/>
    <property type="match status" value="1"/>
</dbReference>
<dbReference type="STRING" id="595670.SAMN05421643_10636"/>
<gene>
    <name evidence="5" type="ORF">SAMN05421643_10636</name>
</gene>
<feature type="binding site" evidence="4">
    <location>
        <position position="132"/>
    </location>
    <ligand>
        <name>a divalent metal cation</name>
        <dbReference type="ChEBI" id="CHEBI:60240"/>
        <label>2</label>
    </ligand>
</feature>